<dbReference type="InterPro" id="IPR036416">
    <property type="entry name" value="Pept_tRNA_hydro_sf"/>
</dbReference>
<feature type="binding site" evidence="7">
    <location>
        <position position="68"/>
    </location>
    <ligand>
        <name>tRNA</name>
        <dbReference type="ChEBI" id="CHEBI:17843"/>
    </ligand>
</feature>
<organism evidence="10 11">
    <name type="scientific">Puniceicoccus vermicola</name>
    <dbReference type="NCBI Taxonomy" id="388746"/>
    <lineage>
        <taxon>Bacteria</taxon>
        <taxon>Pseudomonadati</taxon>
        <taxon>Verrucomicrobiota</taxon>
        <taxon>Opitutia</taxon>
        <taxon>Puniceicoccales</taxon>
        <taxon>Puniceicoccaceae</taxon>
        <taxon>Puniceicoccus</taxon>
    </lineage>
</organism>
<dbReference type="GO" id="GO:0006515">
    <property type="term" value="P:protein quality control for misfolded or incompletely synthesized proteins"/>
    <property type="evidence" value="ECO:0007669"/>
    <property type="project" value="UniProtKB-UniRule"/>
</dbReference>
<dbReference type="Gene3D" id="3.40.50.1470">
    <property type="entry name" value="Peptidyl-tRNA hydrolase"/>
    <property type="match status" value="1"/>
</dbReference>
<keyword evidence="2 7" id="KW-0820">tRNA-binding</keyword>
<evidence type="ECO:0000256" key="4">
    <source>
        <dbReference type="ARBA" id="ARBA00022884"/>
    </source>
</evidence>
<dbReference type="InterPro" id="IPR001328">
    <property type="entry name" value="Pept_tRNA_hydro"/>
</dbReference>
<feature type="binding site" evidence="7">
    <location>
        <position position="116"/>
    </location>
    <ligand>
        <name>tRNA</name>
        <dbReference type="ChEBI" id="CHEBI:17843"/>
    </ligand>
</feature>
<evidence type="ECO:0000313" key="11">
    <source>
        <dbReference type="Proteomes" id="UP000525652"/>
    </source>
</evidence>
<dbReference type="EMBL" id="JACHVA010000089">
    <property type="protein sequence ID" value="MBC2602394.1"/>
    <property type="molecule type" value="Genomic_DNA"/>
</dbReference>
<comment type="subcellular location">
    <subcellularLocation>
        <location evidence="7">Cytoplasm</location>
    </subcellularLocation>
</comment>
<feature type="binding site" evidence="7">
    <location>
        <position position="17"/>
    </location>
    <ligand>
        <name>tRNA</name>
        <dbReference type="ChEBI" id="CHEBI:17843"/>
    </ligand>
</feature>
<feature type="site" description="Discriminates between blocked and unblocked aminoacyl-tRNA" evidence="7">
    <location>
        <position position="12"/>
    </location>
</feature>
<dbReference type="GO" id="GO:0004045">
    <property type="term" value="F:peptidyl-tRNA hydrolase activity"/>
    <property type="evidence" value="ECO:0007669"/>
    <property type="project" value="UniProtKB-UniRule"/>
</dbReference>
<comment type="subunit">
    <text evidence="7">Monomer.</text>
</comment>
<keyword evidence="7" id="KW-0963">Cytoplasm</keyword>
<keyword evidence="3 7" id="KW-0378">Hydrolase</keyword>
<comment type="function">
    <text evidence="7">Catalyzes the release of premature peptidyl moieties from peptidyl-tRNA molecules trapped in stalled 50S ribosomal subunits, and thus maintains levels of free tRNAs and 50S ribosomes.</text>
</comment>
<dbReference type="GO" id="GO:0072344">
    <property type="term" value="P:rescue of stalled ribosome"/>
    <property type="evidence" value="ECO:0007669"/>
    <property type="project" value="UniProtKB-UniRule"/>
</dbReference>
<dbReference type="CDD" id="cd00462">
    <property type="entry name" value="PTH"/>
    <property type="match status" value="1"/>
</dbReference>
<gene>
    <name evidence="7" type="primary">pth</name>
    <name evidence="10" type="ORF">H5P30_11455</name>
</gene>
<dbReference type="PANTHER" id="PTHR17224:SF1">
    <property type="entry name" value="PEPTIDYL-TRNA HYDROLASE"/>
    <property type="match status" value="1"/>
</dbReference>
<dbReference type="NCBIfam" id="TIGR00447">
    <property type="entry name" value="pth"/>
    <property type="match status" value="1"/>
</dbReference>
<protein>
    <recommendedName>
        <fullName evidence="6 7">Peptidyl-tRNA hydrolase</fullName>
        <shortName evidence="7">Pth</shortName>
        <ecNumber evidence="1 7">3.1.1.29</ecNumber>
    </recommendedName>
</protein>
<evidence type="ECO:0000256" key="1">
    <source>
        <dbReference type="ARBA" id="ARBA00013260"/>
    </source>
</evidence>
<feature type="site" description="Stabilizes the basic form of H active site to accept a proton" evidence="7">
    <location>
        <position position="95"/>
    </location>
</feature>
<keyword evidence="4 7" id="KW-0694">RNA-binding</keyword>
<evidence type="ECO:0000256" key="5">
    <source>
        <dbReference type="ARBA" id="ARBA00038063"/>
    </source>
</evidence>
<feature type="active site" description="Proton acceptor" evidence="7">
    <location>
        <position position="22"/>
    </location>
</feature>
<evidence type="ECO:0000313" key="10">
    <source>
        <dbReference type="EMBL" id="MBC2602394.1"/>
    </source>
</evidence>
<dbReference type="Pfam" id="PF01195">
    <property type="entry name" value="Pept_tRNA_hydro"/>
    <property type="match status" value="1"/>
</dbReference>
<evidence type="ECO:0000256" key="6">
    <source>
        <dbReference type="ARBA" id="ARBA00050038"/>
    </source>
</evidence>
<comment type="function">
    <text evidence="7">Hydrolyzes ribosome-free peptidyl-tRNAs (with 1 or more amino acids incorporated), which drop off the ribosome during protein synthesis, or as a result of ribosome stalling.</text>
</comment>
<evidence type="ECO:0000256" key="7">
    <source>
        <dbReference type="HAMAP-Rule" id="MF_00083"/>
    </source>
</evidence>
<dbReference type="GO" id="GO:0000049">
    <property type="term" value="F:tRNA binding"/>
    <property type="evidence" value="ECO:0007669"/>
    <property type="project" value="UniProtKB-UniRule"/>
</dbReference>
<evidence type="ECO:0000256" key="2">
    <source>
        <dbReference type="ARBA" id="ARBA00022555"/>
    </source>
</evidence>
<accession>A0A7X1AZ24</accession>
<dbReference type="Proteomes" id="UP000525652">
    <property type="component" value="Unassembled WGS sequence"/>
</dbReference>
<dbReference type="RefSeq" id="WP_185693080.1">
    <property type="nucleotide sequence ID" value="NZ_JACHVA010000089.1"/>
</dbReference>
<comment type="similarity">
    <text evidence="5 7 9">Belongs to the PTH family.</text>
</comment>
<dbReference type="EC" id="3.1.1.29" evidence="1 7"/>
<evidence type="ECO:0000256" key="3">
    <source>
        <dbReference type="ARBA" id="ARBA00022801"/>
    </source>
</evidence>
<dbReference type="AlphaFoldDB" id="A0A7X1AZ24"/>
<dbReference type="GO" id="GO:0005737">
    <property type="term" value="C:cytoplasm"/>
    <property type="evidence" value="ECO:0007669"/>
    <property type="project" value="UniProtKB-SubCell"/>
</dbReference>
<evidence type="ECO:0000256" key="8">
    <source>
        <dbReference type="RuleBase" id="RU000673"/>
    </source>
</evidence>
<sequence length="195" mass="21650">MERVRVIIGLGNPGEEYRKTRHNVGFLALDQIAAASGSPWVWERRFQADTALVEFGLHPVLLVKPRTFVNRSGETAASLARYYRYPAERFCAVYDDITLDPGRVKLSAAGSAGGHNGVSDLMNRLGSGFYRMRIGIGAKRHRQMDLKDWVLGKISSVEEEKLAEAYTTTHLGLELLVAQGIERAMNQINTKSKAS</sequence>
<name>A0A7X1AZ24_9BACT</name>
<proteinExistence type="inferred from homology"/>
<dbReference type="SUPFAM" id="SSF53178">
    <property type="entry name" value="Peptidyl-tRNA hydrolase-like"/>
    <property type="match status" value="1"/>
</dbReference>
<dbReference type="PANTHER" id="PTHR17224">
    <property type="entry name" value="PEPTIDYL-TRNA HYDROLASE"/>
    <property type="match status" value="1"/>
</dbReference>
<feature type="binding site" evidence="7">
    <location>
        <position position="70"/>
    </location>
    <ligand>
        <name>tRNA</name>
        <dbReference type="ChEBI" id="CHEBI:17843"/>
    </ligand>
</feature>
<dbReference type="PROSITE" id="PS01195">
    <property type="entry name" value="PEPT_TRNA_HYDROL_1"/>
    <property type="match status" value="1"/>
</dbReference>
<dbReference type="InterPro" id="IPR018171">
    <property type="entry name" value="Pept_tRNA_hydro_CS"/>
</dbReference>
<comment type="caution">
    <text evidence="10">The sequence shown here is derived from an EMBL/GenBank/DDBJ whole genome shotgun (WGS) entry which is preliminary data.</text>
</comment>
<keyword evidence="11" id="KW-1185">Reference proteome</keyword>
<dbReference type="HAMAP" id="MF_00083">
    <property type="entry name" value="Pept_tRNA_hydro_bact"/>
    <property type="match status" value="1"/>
</dbReference>
<reference evidence="10 11" key="1">
    <citation type="submission" date="2020-07" db="EMBL/GenBank/DDBJ databases">
        <authorList>
            <person name="Feng X."/>
        </authorList>
    </citation>
    <scope>NUCLEOTIDE SEQUENCE [LARGE SCALE GENOMIC DNA]</scope>
    <source>
        <strain evidence="10 11">JCM14086</strain>
    </source>
</reference>
<evidence type="ECO:0000256" key="9">
    <source>
        <dbReference type="RuleBase" id="RU004320"/>
    </source>
</evidence>
<comment type="catalytic activity">
    <reaction evidence="7 8">
        <text>an N-acyl-L-alpha-aminoacyl-tRNA + H2O = an N-acyl-L-amino acid + a tRNA + H(+)</text>
        <dbReference type="Rhea" id="RHEA:54448"/>
        <dbReference type="Rhea" id="RHEA-COMP:10123"/>
        <dbReference type="Rhea" id="RHEA-COMP:13883"/>
        <dbReference type="ChEBI" id="CHEBI:15377"/>
        <dbReference type="ChEBI" id="CHEBI:15378"/>
        <dbReference type="ChEBI" id="CHEBI:59874"/>
        <dbReference type="ChEBI" id="CHEBI:78442"/>
        <dbReference type="ChEBI" id="CHEBI:138191"/>
        <dbReference type="EC" id="3.1.1.29"/>
    </reaction>
</comment>